<reference evidence="2 3" key="1">
    <citation type="submission" date="2019-03" db="EMBL/GenBank/DDBJ databases">
        <title>Genomics of glacier-inhabiting Cryobacterium strains.</title>
        <authorList>
            <person name="Liu Q."/>
            <person name="Xin Y.-H."/>
        </authorList>
    </citation>
    <scope>NUCLEOTIDE SEQUENCE [LARGE SCALE GENOMIC DNA]</scope>
    <source>
        <strain evidence="2 3">MDT1-3</strain>
    </source>
</reference>
<dbReference type="Proteomes" id="UP000298412">
    <property type="component" value="Unassembled WGS sequence"/>
</dbReference>
<keyword evidence="2" id="KW-0808">Transferase</keyword>
<organism evidence="2 3">
    <name type="scientific">Cryobacterium algoritolerans</name>
    <dbReference type="NCBI Taxonomy" id="1259184"/>
    <lineage>
        <taxon>Bacteria</taxon>
        <taxon>Bacillati</taxon>
        <taxon>Actinomycetota</taxon>
        <taxon>Actinomycetes</taxon>
        <taxon>Micrococcales</taxon>
        <taxon>Microbacteriaceae</taxon>
        <taxon>Cryobacterium</taxon>
    </lineage>
</organism>
<dbReference type="Gene3D" id="3.90.1150.10">
    <property type="entry name" value="Aspartate Aminotransferase, domain 1"/>
    <property type="match status" value="1"/>
</dbReference>
<sequence length="90" mass="9339">MKGTIRPGVAVGEAFTPQDSAAMHPRDVGAIVDDTGVGVRVGHHCAWPLHQRMNVAATTRASFAAYNTVAEVDALLSALDQVPAVFGVAV</sequence>
<name>A0A4R8WZJ1_9MICO</name>
<comment type="caution">
    <text evidence="2">The sequence shown here is derived from an EMBL/GenBank/DDBJ whole genome shotgun (WGS) entry which is preliminary data.</text>
</comment>
<dbReference type="GO" id="GO:0008483">
    <property type="term" value="F:transaminase activity"/>
    <property type="evidence" value="ECO:0007669"/>
    <property type="project" value="UniProtKB-KW"/>
</dbReference>
<keyword evidence="3" id="KW-1185">Reference proteome</keyword>
<feature type="domain" description="Aminotransferase class V" evidence="1">
    <location>
        <begin position="22"/>
        <end position="75"/>
    </location>
</feature>
<evidence type="ECO:0000259" key="1">
    <source>
        <dbReference type="Pfam" id="PF00266"/>
    </source>
</evidence>
<evidence type="ECO:0000313" key="2">
    <source>
        <dbReference type="EMBL" id="TFC20982.1"/>
    </source>
</evidence>
<dbReference type="Pfam" id="PF00266">
    <property type="entry name" value="Aminotran_5"/>
    <property type="match status" value="1"/>
</dbReference>
<dbReference type="OrthoDB" id="9804366at2"/>
<protein>
    <submittedName>
        <fullName evidence="2">Aminotransferase class V-fold PLP-dependent enzyme</fullName>
    </submittedName>
</protein>
<dbReference type="InterPro" id="IPR000192">
    <property type="entry name" value="Aminotrans_V_dom"/>
</dbReference>
<dbReference type="RefSeq" id="WP_134564706.1">
    <property type="nucleotide sequence ID" value="NZ_SOFP01000006.1"/>
</dbReference>
<evidence type="ECO:0000313" key="3">
    <source>
        <dbReference type="Proteomes" id="UP000298412"/>
    </source>
</evidence>
<accession>A0A4R8WZJ1</accession>
<dbReference type="InterPro" id="IPR015424">
    <property type="entry name" value="PyrdxlP-dep_Trfase"/>
</dbReference>
<gene>
    <name evidence="2" type="ORF">E3O19_00640</name>
</gene>
<keyword evidence="2" id="KW-0032">Aminotransferase</keyword>
<proteinExistence type="predicted"/>
<dbReference type="SUPFAM" id="SSF53383">
    <property type="entry name" value="PLP-dependent transferases"/>
    <property type="match status" value="1"/>
</dbReference>
<dbReference type="InterPro" id="IPR015422">
    <property type="entry name" value="PyrdxlP-dep_Trfase_small"/>
</dbReference>
<dbReference type="EMBL" id="SOFP01000006">
    <property type="protein sequence ID" value="TFC20982.1"/>
    <property type="molecule type" value="Genomic_DNA"/>
</dbReference>
<dbReference type="AlphaFoldDB" id="A0A4R8WZJ1"/>